<gene>
    <name evidence="2" type="ORF">A3I18_00960</name>
</gene>
<dbReference type="Proteomes" id="UP000186545">
    <property type="component" value="Unassembled WGS sequence"/>
</dbReference>
<dbReference type="EMBL" id="MFAD01000022">
    <property type="protein sequence ID" value="OGD70184.1"/>
    <property type="molecule type" value="Genomic_DNA"/>
</dbReference>
<name>A0A1F5ESP2_9BACT</name>
<evidence type="ECO:0000313" key="3">
    <source>
        <dbReference type="Proteomes" id="UP000186545"/>
    </source>
</evidence>
<comment type="caution">
    <text evidence="2">The sequence shown here is derived from an EMBL/GenBank/DDBJ whole genome shotgun (WGS) entry which is preliminary data.</text>
</comment>
<protein>
    <submittedName>
        <fullName evidence="2">Uncharacterized protein</fullName>
    </submittedName>
</protein>
<reference evidence="2 3" key="1">
    <citation type="journal article" date="2016" name="Nat. Commun.">
        <title>Thousands of microbial genomes shed light on interconnected biogeochemical processes in an aquifer system.</title>
        <authorList>
            <person name="Anantharaman K."/>
            <person name="Brown C.T."/>
            <person name="Hug L.A."/>
            <person name="Sharon I."/>
            <person name="Castelle C.J."/>
            <person name="Probst A.J."/>
            <person name="Thomas B.C."/>
            <person name="Singh A."/>
            <person name="Wilkins M.J."/>
            <person name="Karaoz U."/>
            <person name="Brodie E.L."/>
            <person name="Williams K.H."/>
            <person name="Hubbard S.S."/>
            <person name="Banfield J.F."/>
        </authorList>
    </citation>
    <scope>NUCLEOTIDE SEQUENCE [LARGE SCALE GENOMIC DNA]</scope>
</reference>
<dbReference type="AlphaFoldDB" id="A0A1F5ESP2"/>
<accession>A0A1F5ESP2</accession>
<feature type="region of interest" description="Disordered" evidence="1">
    <location>
        <begin position="30"/>
        <end position="50"/>
    </location>
</feature>
<evidence type="ECO:0000256" key="1">
    <source>
        <dbReference type="SAM" id="MobiDB-lite"/>
    </source>
</evidence>
<proteinExistence type="predicted"/>
<feature type="compositionally biased region" description="Polar residues" evidence="1">
    <location>
        <begin position="30"/>
        <end position="42"/>
    </location>
</feature>
<sequence>MSKERNMKKYMILVDETKAVEELVTEGMYDQSSDDVTSVNFPQPNPKREERETALFHSGAEMDKAGYWPGTIHDLLGFGIAQPDLQREFSIIALGSVCLLYGNRRYVAGLCEVAGGRRISLVCFDTTWGARCRFLGVRK</sequence>
<evidence type="ECO:0000313" key="2">
    <source>
        <dbReference type="EMBL" id="OGD70184.1"/>
    </source>
</evidence>
<organism evidence="2 3">
    <name type="scientific">Candidatus Campbellbacteria bacterium RIFCSPLOWO2_02_FULL_35_11</name>
    <dbReference type="NCBI Taxonomy" id="1797581"/>
    <lineage>
        <taxon>Bacteria</taxon>
        <taxon>Candidatus Campbelliibacteriota</taxon>
    </lineage>
</organism>